<reference evidence="2" key="1">
    <citation type="journal article" date="2008" name="Nat. Genet.">
        <title>The Pristionchus pacificus genome provides a unique perspective on nematode lifestyle and parasitism.</title>
        <authorList>
            <person name="Dieterich C."/>
            <person name="Clifton S.W."/>
            <person name="Schuster L.N."/>
            <person name="Chinwalla A."/>
            <person name="Delehaunty K."/>
            <person name="Dinkelacker I."/>
            <person name="Fulton L."/>
            <person name="Fulton R."/>
            <person name="Godfrey J."/>
            <person name="Minx P."/>
            <person name="Mitreva M."/>
            <person name="Roeseler W."/>
            <person name="Tian H."/>
            <person name="Witte H."/>
            <person name="Yang S.P."/>
            <person name="Wilson R.K."/>
            <person name="Sommer R.J."/>
        </authorList>
    </citation>
    <scope>NUCLEOTIDE SEQUENCE [LARGE SCALE GENOMIC DNA]</scope>
    <source>
        <strain evidence="2">PS312</strain>
    </source>
</reference>
<evidence type="ECO:0000313" key="2">
    <source>
        <dbReference type="Proteomes" id="UP000005239"/>
    </source>
</evidence>
<proteinExistence type="predicted"/>
<protein>
    <submittedName>
        <fullName evidence="1">Uncharacterized protein</fullName>
    </submittedName>
</protein>
<accession>A0A8R1UMD7</accession>
<name>A0A2A6BHR9_PRIPA</name>
<keyword evidence="2" id="KW-1185">Reference proteome</keyword>
<dbReference type="Proteomes" id="UP000005239">
    <property type="component" value="Unassembled WGS sequence"/>
</dbReference>
<sequence>MTQAEIQGGMRSSALGIVVHVDLEGPSNAFDDDARTSKIVSFVATTQLSFVNHSRGQMITMGSEEEVELDVEFDGE</sequence>
<gene>
    <name evidence="1" type="primary">WBGene00272780</name>
</gene>
<accession>A0A2A6BHR9</accession>
<dbReference type="AlphaFoldDB" id="A0A2A6BHR9"/>
<organism evidence="1 2">
    <name type="scientific">Pristionchus pacificus</name>
    <name type="common">Parasitic nematode worm</name>
    <dbReference type="NCBI Taxonomy" id="54126"/>
    <lineage>
        <taxon>Eukaryota</taxon>
        <taxon>Metazoa</taxon>
        <taxon>Ecdysozoa</taxon>
        <taxon>Nematoda</taxon>
        <taxon>Chromadorea</taxon>
        <taxon>Rhabditida</taxon>
        <taxon>Rhabditina</taxon>
        <taxon>Diplogasteromorpha</taxon>
        <taxon>Diplogasteroidea</taxon>
        <taxon>Neodiplogasteridae</taxon>
        <taxon>Pristionchus</taxon>
    </lineage>
</organism>
<dbReference type="EnsemblMetazoa" id="PPA34411.1">
    <property type="protein sequence ID" value="PPA34411.1"/>
    <property type="gene ID" value="WBGene00272780"/>
</dbReference>
<evidence type="ECO:0000313" key="1">
    <source>
        <dbReference type="EnsemblMetazoa" id="PPA34411.1"/>
    </source>
</evidence>
<reference evidence="1" key="2">
    <citation type="submission" date="2022-06" db="UniProtKB">
        <authorList>
            <consortium name="EnsemblMetazoa"/>
        </authorList>
    </citation>
    <scope>IDENTIFICATION</scope>
    <source>
        <strain evidence="1">PS312</strain>
    </source>
</reference>